<dbReference type="RefSeq" id="XP_067491661.1">
    <property type="nucleotide sequence ID" value="XM_067633500.1"/>
</dbReference>
<feature type="region of interest" description="Disordered" evidence="1">
    <location>
        <begin position="762"/>
        <end position="987"/>
    </location>
</feature>
<feature type="compositionally biased region" description="Basic and acidic residues" evidence="1">
    <location>
        <begin position="1140"/>
        <end position="1152"/>
    </location>
</feature>
<proteinExistence type="predicted"/>
<name>A0A437A4Z3_ARTFL</name>
<keyword evidence="3" id="KW-1185">Reference proteome</keyword>
<feature type="compositionally biased region" description="Polar residues" evidence="1">
    <location>
        <begin position="959"/>
        <end position="973"/>
    </location>
</feature>
<comment type="caution">
    <text evidence="2">The sequence shown here is derived from an EMBL/GenBank/DDBJ whole genome shotgun (WGS) entry which is preliminary data.</text>
</comment>
<feature type="compositionally biased region" description="Low complexity" evidence="1">
    <location>
        <begin position="366"/>
        <end position="376"/>
    </location>
</feature>
<feature type="region of interest" description="Disordered" evidence="1">
    <location>
        <begin position="585"/>
        <end position="609"/>
    </location>
</feature>
<feature type="compositionally biased region" description="Acidic residues" evidence="1">
    <location>
        <begin position="1093"/>
        <end position="1127"/>
    </location>
</feature>
<feature type="compositionally biased region" description="Basic and acidic residues" evidence="1">
    <location>
        <begin position="861"/>
        <end position="871"/>
    </location>
</feature>
<dbReference type="STRING" id="97331.A0A437A4Z3"/>
<dbReference type="Proteomes" id="UP000283090">
    <property type="component" value="Unassembled WGS sequence"/>
</dbReference>
<feature type="region of interest" description="Disordered" evidence="1">
    <location>
        <begin position="89"/>
        <end position="115"/>
    </location>
</feature>
<feature type="compositionally biased region" description="Basic residues" evidence="1">
    <location>
        <begin position="1"/>
        <end position="10"/>
    </location>
</feature>
<organism evidence="2 3">
    <name type="scientific">Arthrobotrys flagrans</name>
    <name type="common">Nematode-trapping fungus</name>
    <name type="synonym">Trichothecium flagrans</name>
    <dbReference type="NCBI Taxonomy" id="97331"/>
    <lineage>
        <taxon>Eukaryota</taxon>
        <taxon>Fungi</taxon>
        <taxon>Dikarya</taxon>
        <taxon>Ascomycota</taxon>
        <taxon>Pezizomycotina</taxon>
        <taxon>Orbiliomycetes</taxon>
        <taxon>Orbiliales</taxon>
        <taxon>Orbiliaceae</taxon>
        <taxon>Arthrobotrys</taxon>
    </lineage>
</organism>
<evidence type="ECO:0000313" key="3">
    <source>
        <dbReference type="Proteomes" id="UP000283090"/>
    </source>
</evidence>
<feature type="region of interest" description="Disordered" evidence="1">
    <location>
        <begin position="1052"/>
        <end position="1269"/>
    </location>
</feature>
<evidence type="ECO:0000313" key="2">
    <source>
        <dbReference type="EMBL" id="RVD86117.1"/>
    </source>
</evidence>
<sequence length="1269" mass="138016">MDLDKRRRNPPPKSSEPGYKVPNIPSDSFPFTVGSAPPPLQQTPRITFFKNSILPKYSFKSLERQPIDPATLEATSMRLRRRIRNARVEPEEVEETEEEMGEEEDDLDMASTGKYKRQSPNVAFAEEKDVTVSSNLQNTDLRVFKDWFPPFGGNKENAITPPVPPPKDTIDGKGKLPPILDERTPDGNNINEANSRILTMLGDSDGQLKHARDQIRDWGDSNRQVSLNLNRAPDAPLLQGRHGLWVRRTNTSSGMFLRKESRDHCPECVRSIPIPAARQTSARYRLCPHWREVTGEGYTEATQAFGGSQNCPFCGTIRGTQSTRHADACPFHMAMITSTIASEYEDGLGADADFVKLRADPKAFDDATTTDATTAPPTTPAPAVRDGSAPPEGLDLNAGIVATADDNNDSEHSDEDDSGPDDDDDWKAGDAPAYVPPPPKKTGKPGKPDGSGKDGPTPPPVTILIVNGVVPAKFLRPMDAEDKAANATHCAQVDNIIKLSKSKSTPVDLERTAKAHNIQGVRKITKMSPEDRQHITDTEAAIKAAKLPRPFWEPNTYINASPRDFSKDTDGSQRLPDNVLEHAATIRPTLGQPDPAPSKTNYAGPGRQLARGNETWFRSRFAGDKIAYADWIGGIATFADLQKAAPIDTTAATHPTEFYIKDTLEGINWYGDTGTMVLPGPAPPPPGTPKGKNRKPIINTDGKTHEDIGKLVGKYLHQIRPAAGTRSDGSKKTDQTFCLACKKQTNKLGESRRHQHYGKCWANWPGPGTGGDGSGPPDGRPADGATDKGTRSALPSKPDPPPATPNMTRKRKLWDSVHGYVTDSEDERDFLPTAKKDTSQPKEIDDIGTPKDPSKSFKLGDATDTKIFTENRKKRPTKKAKKNFKTPKFISSTPEPPPNAKSPVSTSKTKASKSKKTEPENEATDPKESEREASEQAESPSPKKRKRSSTAGFRLITASAPTLPQKNLISTHTSRAKSKPFVPASATKATTATKLLVSKTSTYKSKDGQDVVLEERKFSRRANGKTPRAFTEVIESIKEPGKDAAVVRLYRFEDGEETGLGTPSKKRKIGEEDGEESQEEEEGNGGKVAPEEQQNEEDESEAPPEEDDESSEENEGNDDDKEEEEEQEKTPRSVRTKPVNGKEPEPPKEGKTPAKPKSNKKVTIATPATDDTKPAKIYRKTPHVATVTKTPSRTGLRATEATTPSEPTAKKTVAQATKAPAKKAATKTSSKAATKPAGKAAEAKNTKAKAPAKAPAAKKGGVPKRASKK</sequence>
<dbReference type="EMBL" id="SAEB01000006">
    <property type="protein sequence ID" value="RVD86117.1"/>
    <property type="molecule type" value="Genomic_DNA"/>
</dbReference>
<feature type="compositionally biased region" description="Low complexity" evidence="1">
    <location>
        <begin position="1198"/>
        <end position="1219"/>
    </location>
</feature>
<dbReference type="VEuPathDB" id="FungiDB:DFL_004410"/>
<feature type="compositionally biased region" description="Basic residues" evidence="1">
    <location>
        <begin position="872"/>
        <end position="885"/>
    </location>
</feature>
<feature type="compositionally biased region" description="Basic and acidic residues" evidence="1">
    <location>
        <begin position="834"/>
        <end position="855"/>
    </location>
</feature>
<dbReference type="OrthoDB" id="5401829at2759"/>
<gene>
    <name evidence="2" type="ORF">DFL_004410</name>
</gene>
<feature type="region of interest" description="Disordered" evidence="1">
    <location>
        <begin position="680"/>
        <end position="704"/>
    </location>
</feature>
<feature type="region of interest" description="Disordered" evidence="1">
    <location>
        <begin position="366"/>
        <end position="461"/>
    </location>
</feature>
<feature type="compositionally biased region" description="Basic and acidic residues" evidence="1">
    <location>
        <begin position="915"/>
        <end position="934"/>
    </location>
</feature>
<protein>
    <submittedName>
        <fullName evidence="2">Uncharacterized protein</fullName>
    </submittedName>
</protein>
<reference evidence="2 3" key="1">
    <citation type="submission" date="2019-01" db="EMBL/GenBank/DDBJ databases">
        <title>Intercellular communication is required for trap formation in the nematode-trapping fungus Duddingtonia flagrans.</title>
        <authorList>
            <person name="Youssar L."/>
            <person name="Wernet V."/>
            <person name="Hensel N."/>
            <person name="Hildebrandt H.-G."/>
            <person name="Fischer R."/>
        </authorList>
    </citation>
    <scope>NUCLEOTIDE SEQUENCE [LARGE SCALE GENOMIC DNA]</scope>
    <source>
        <strain evidence="2 3">CBS H-5679</strain>
    </source>
</reference>
<dbReference type="GeneID" id="93586721"/>
<feature type="region of interest" description="Disordered" evidence="1">
    <location>
        <begin position="1"/>
        <end position="43"/>
    </location>
</feature>
<dbReference type="AlphaFoldDB" id="A0A437A4Z3"/>
<feature type="compositionally biased region" description="Acidic residues" evidence="1">
    <location>
        <begin position="91"/>
        <end position="108"/>
    </location>
</feature>
<feature type="compositionally biased region" description="Gly residues" evidence="1">
    <location>
        <begin position="767"/>
        <end position="776"/>
    </location>
</feature>
<evidence type="ECO:0000256" key="1">
    <source>
        <dbReference type="SAM" id="MobiDB-lite"/>
    </source>
</evidence>
<accession>A0A437A4Z3</accession>
<feature type="compositionally biased region" description="Acidic residues" evidence="1">
    <location>
        <begin position="406"/>
        <end position="425"/>
    </location>
</feature>
<feature type="compositionally biased region" description="Low complexity" evidence="1">
    <location>
        <begin position="1226"/>
        <end position="1240"/>
    </location>
</feature>
<feature type="compositionally biased region" description="Acidic residues" evidence="1">
    <location>
        <begin position="1072"/>
        <end position="1083"/>
    </location>
</feature>
<feature type="compositionally biased region" description="Low complexity" evidence="1">
    <location>
        <begin position="1248"/>
        <end position="1260"/>
    </location>
</feature>